<dbReference type="EMBL" id="JAWQEG010000506">
    <property type="protein sequence ID" value="KAK3889050.1"/>
    <property type="molecule type" value="Genomic_DNA"/>
</dbReference>
<dbReference type="AlphaFoldDB" id="A0AAE1GAD9"/>
<sequence length="303" mass="34021">MYFHVFHTYHPSLPPHTHTHEPWGTVPLHSSTTLHTYDVSQATPASIYDTTCSTLFTISATRLTYATPRSSATLPTHHRCTSSYASSDLRHHMLNSTHCYYNASHLHHAPLQSYATNASSPYIQATPRRSPTLTCAVNRSTSTQREMPTHHLDAMCNASSTLMTTYQYLHLVFSLQVTPYHTYRSCALGFVVMYSTISVLQSRNSITTDVFIYTTLNASPTPTLSLTLHTSPLGLLFPLIPAISHLPSYPRTCYPRDPLILYPTDLCYPLGTSIFSRADRPFHSASNNFLYSRSPLLPHPLYP</sequence>
<name>A0AAE1GAD9_PETCI</name>
<gene>
    <name evidence="1" type="ORF">Pcinc_006926</name>
</gene>
<accession>A0AAE1GAD9</accession>
<keyword evidence="2" id="KW-1185">Reference proteome</keyword>
<proteinExistence type="predicted"/>
<comment type="caution">
    <text evidence="1">The sequence shown here is derived from an EMBL/GenBank/DDBJ whole genome shotgun (WGS) entry which is preliminary data.</text>
</comment>
<evidence type="ECO:0000313" key="1">
    <source>
        <dbReference type="EMBL" id="KAK3889050.1"/>
    </source>
</evidence>
<organism evidence="1 2">
    <name type="scientific">Petrolisthes cinctipes</name>
    <name type="common">Flat porcelain crab</name>
    <dbReference type="NCBI Taxonomy" id="88211"/>
    <lineage>
        <taxon>Eukaryota</taxon>
        <taxon>Metazoa</taxon>
        <taxon>Ecdysozoa</taxon>
        <taxon>Arthropoda</taxon>
        <taxon>Crustacea</taxon>
        <taxon>Multicrustacea</taxon>
        <taxon>Malacostraca</taxon>
        <taxon>Eumalacostraca</taxon>
        <taxon>Eucarida</taxon>
        <taxon>Decapoda</taxon>
        <taxon>Pleocyemata</taxon>
        <taxon>Anomura</taxon>
        <taxon>Galatheoidea</taxon>
        <taxon>Porcellanidae</taxon>
        <taxon>Petrolisthes</taxon>
    </lineage>
</organism>
<protein>
    <submittedName>
        <fullName evidence="1">Uncharacterized protein</fullName>
    </submittedName>
</protein>
<reference evidence="1" key="1">
    <citation type="submission" date="2023-10" db="EMBL/GenBank/DDBJ databases">
        <title>Genome assemblies of two species of porcelain crab, Petrolisthes cinctipes and Petrolisthes manimaculis (Anomura: Porcellanidae).</title>
        <authorList>
            <person name="Angst P."/>
        </authorList>
    </citation>
    <scope>NUCLEOTIDE SEQUENCE</scope>
    <source>
        <strain evidence="1">PB745_01</strain>
        <tissue evidence="1">Gill</tissue>
    </source>
</reference>
<evidence type="ECO:0000313" key="2">
    <source>
        <dbReference type="Proteomes" id="UP001286313"/>
    </source>
</evidence>
<dbReference type="Proteomes" id="UP001286313">
    <property type="component" value="Unassembled WGS sequence"/>
</dbReference>